<proteinExistence type="predicted"/>
<evidence type="ECO:0000313" key="3">
    <source>
        <dbReference type="Proteomes" id="UP000499080"/>
    </source>
</evidence>
<name>A0A4Y2FHF6_ARAVE</name>
<evidence type="ECO:0000313" key="2">
    <source>
        <dbReference type="EMBL" id="GBM41142.1"/>
    </source>
</evidence>
<protein>
    <submittedName>
        <fullName evidence="1">Uncharacterized protein</fullName>
    </submittedName>
</protein>
<dbReference type="EMBL" id="BGPR01250651">
    <property type="protein sequence ID" value="GBM41010.1"/>
    <property type="molecule type" value="Genomic_DNA"/>
</dbReference>
<dbReference type="Proteomes" id="UP000499080">
    <property type="component" value="Unassembled WGS sequence"/>
</dbReference>
<organism evidence="1 3">
    <name type="scientific">Araneus ventricosus</name>
    <name type="common">Orbweaver spider</name>
    <name type="synonym">Epeira ventricosa</name>
    <dbReference type="NCBI Taxonomy" id="182803"/>
    <lineage>
        <taxon>Eukaryota</taxon>
        <taxon>Metazoa</taxon>
        <taxon>Ecdysozoa</taxon>
        <taxon>Arthropoda</taxon>
        <taxon>Chelicerata</taxon>
        <taxon>Arachnida</taxon>
        <taxon>Araneae</taxon>
        <taxon>Araneomorphae</taxon>
        <taxon>Entelegynae</taxon>
        <taxon>Araneoidea</taxon>
        <taxon>Araneidae</taxon>
        <taxon>Araneus</taxon>
    </lineage>
</organism>
<dbReference type="AlphaFoldDB" id="A0A4Y2FHF6"/>
<evidence type="ECO:0000313" key="1">
    <source>
        <dbReference type="EMBL" id="GBM41010.1"/>
    </source>
</evidence>
<comment type="caution">
    <text evidence="1">The sequence shown here is derived from an EMBL/GenBank/DDBJ whole genome shotgun (WGS) entry which is preliminary data.</text>
</comment>
<keyword evidence="3" id="KW-1185">Reference proteome</keyword>
<sequence length="257" mass="31408">MQNSEIEPDPINVPDSREEITIFDCFPSSILTSFRYWHRIPEPREIMNLIGNFVAFILFIPRVPSVRYKIYYTFVKMNRLVEDDLKRCIEHNRIFGYESISWRKLYEKYTRHRNYHRRIHFRYRDIFVTDKFFTFGKRRVADATYHVYQTLAKQMVVYILVRPDRDIERSFNPTSQKHYKVFVLEPETVYYVPPRTTYVLMTFQVTIFKLDVMKETDFRILRNTVEMHVVKREWIPNFDLPPETPCIENFFLPEKVN</sequence>
<accession>A0A4Y2FHF6</accession>
<reference evidence="1 3" key="1">
    <citation type="journal article" date="2019" name="Sci. Rep.">
        <title>Orb-weaving spider Araneus ventricosus genome elucidates the spidroin gene catalogue.</title>
        <authorList>
            <person name="Kono N."/>
            <person name="Nakamura H."/>
            <person name="Ohtoshi R."/>
            <person name="Moran D.A.P."/>
            <person name="Shinohara A."/>
            <person name="Yoshida Y."/>
            <person name="Fujiwara M."/>
            <person name="Mori M."/>
            <person name="Tomita M."/>
            <person name="Arakawa K."/>
        </authorList>
    </citation>
    <scope>NUCLEOTIDE SEQUENCE [LARGE SCALE GENOMIC DNA]</scope>
</reference>
<dbReference type="EMBL" id="BGPR01250697">
    <property type="protein sequence ID" value="GBM41142.1"/>
    <property type="molecule type" value="Genomic_DNA"/>
</dbReference>
<gene>
    <name evidence="2" type="ORF">AVEN_151233_1</name>
    <name evidence="1" type="ORF">AVEN_51479_1</name>
</gene>
<dbReference type="OrthoDB" id="6437516at2759"/>